<feature type="region of interest" description="Disordered" evidence="1">
    <location>
        <begin position="98"/>
        <end position="121"/>
    </location>
</feature>
<accession>A0A816W231</accession>
<reference evidence="2" key="1">
    <citation type="submission" date="2021-01" db="EMBL/GenBank/DDBJ databases">
        <authorList>
            <consortium name="Genoscope - CEA"/>
            <person name="William W."/>
        </authorList>
    </citation>
    <scope>NUCLEOTIDE SEQUENCE</scope>
</reference>
<evidence type="ECO:0000256" key="1">
    <source>
        <dbReference type="SAM" id="MobiDB-lite"/>
    </source>
</evidence>
<sequence>MVLWLAQTKSRFVVSSNEESSSTQASTIVDLIFNAFPFTAFITILSYKRSVGKLQNCASSHGMNLGSCGFYKTMVGVYAEYSYPSIFLMMRKVRVTKHGKDGGQQQGDQQVLGGARNRWLE</sequence>
<dbReference type="EMBL" id="HG994357">
    <property type="protein sequence ID" value="CAF2130821.1"/>
    <property type="molecule type" value="Genomic_DNA"/>
</dbReference>
<dbReference type="Proteomes" id="UP001295469">
    <property type="component" value="Chromosome A03"/>
</dbReference>
<protein>
    <submittedName>
        <fullName evidence="2">(rape) hypothetical protein</fullName>
    </submittedName>
</protein>
<proteinExistence type="predicted"/>
<name>A0A816W231_BRANA</name>
<organism evidence="2">
    <name type="scientific">Brassica napus</name>
    <name type="common">Rape</name>
    <dbReference type="NCBI Taxonomy" id="3708"/>
    <lineage>
        <taxon>Eukaryota</taxon>
        <taxon>Viridiplantae</taxon>
        <taxon>Streptophyta</taxon>
        <taxon>Embryophyta</taxon>
        <taxon>Tracheophyta</taxon>
        <taxon>Spermatophyta</taxon>
        <taxon>Magnoliopsida</taxon>
        <taxon>eudicotyledons</taxon>
        <taxon>Gunneridae</taxon>
        <taxon>Pentapetalae</taxon>
        <taxon>rosids</taxon>
        <taxon>malvids</taxon>
        <taxon>Brassicales</taxon>
        <taxon>Brassicaceae</taxon>
        <taxon>Brassiceae</taxon>
        <taxon>Brassica</taxon>
    </lineage>
</organism>
<evidence type="ECO:0000313" key="2">
    <source>
        <dbReference type="EMBL" id="CAF2130821.1"/>
    </source>
</evidence>
<dbReference type="AlphaFoldDB" id="A0A816W231"/>
<gene>
    <name evidence="2" type="ORF">DARMORV10_A03P53960.1</name>
</gene>